<protein>
    <submittedName>
        <fullName evidence="2">DUF1402 family protein</fullName>
    </submittedName>
</protein>
<dbReference type="Proteomes" id="UP000093451">
    <property type="component" value="Unassembled WGS sequence"/>
</dbReference>
<dbReference type="AlphaFoldDB" id="A0A1B9UCU5"/>
<dbReference type="OrthoDB" id="7673021at2"/>
<dbReference type="EMBL" id="JAAMAY010000019">
    <property type="protein sequence ID" value="NTC28898.1"/>
    <property type="molecule type" value="Genomic_DNA"/>
</dbReference>
<accession>A0A1B9UCU5</accession>
<gene>
    <name evidence="3" type="ORF">A6U91_22675</name>
    <name evidence="2" type="ORF">G6M46_12070</name>
</gene>
<feature type="signal peptide" evidence="1">
    <location>
        <begin position="1"/>
        <end position="26"/>
    </location>
</feature>
<evidence type="ECO:0000313" key="2">
    <source>
        <dbReference type="EMBL" id="NTC28898.1"/>
    </source>
</evidence>
<keyword evidence="1" id="KW-0732">Signal</keyword>
<evidence type="ECO:0000313" key="5">
    <source>
        <dbReference type="Proteomes" id="UP000702952"/>
    </source>
</evidence>
<evidence type="ECO:0000256" key="1">
    <source>
        <dbReference type="SAM" id="SignalP"/>
    </source>
</evidence>
<dbReference type="EMBL" id="LXKT01000002">
    <property type="protein sequence ID" value="OCJ41968.1"/>
    <property type="molecule type" value="Genomic_DNA"/>
</dbReference>
<name>A0A1B9UCU5_AGRTU</name>
<dbReference type="Proteomes" id="UP000702952">
    <property type="component" value="Unassembled WGS sequence"/>
</dbReference>
<reference evidence="3 4" key="1">
    <citation type="journal article" date="2016" name="PeerJ">
        <title>Gall-ID: tools for genotyping gall-causing phytopathogenic bacteria.</title>
        <authorList>
            <person name="Davis E.W.II."/>
            <person name="Weisberg A.J."/>
            <person name="Tabima J.F."/>
            <person name="Grunwald N.J."/>
            <person name="Chang J.H."/>
        </authorList>
    </citation>
    <scope>NUCLEOTIDE SEQUENCE [LARGE SCALE GENOMIC DNA]</scope>
    <source>
        <strain evidence="3 4">N2/73</strain>
    </source>
</reference>
<reference evidence="2" key="2">
    <citation type="journal article" date="2020" name="Science">
        <title>Unexpected conservation and global transmission of agrobacterial virulence plasmids.</title>
        <authorList>
            <person name="Weisberg A.J."/>
            <person name="Davis E.W. 2nd"/>
            <person name="Tabima J."/>
            <person name="Belcher M.S."/>
            <person name="Miller M."/>
            <person name="Kuo C.H."/>
            <person name="Loper J.E."/>
            <person name="Grunwald N.J."/>
            <person name="Putnam M.L."/>
            <person name="Chang J.H."/>
        </authorList>
    </citation>
    <scope>NUCLEOTIDE SEQUENCE</scope>
    <source>
        <strain evidence="2">17-1853-1a</strain>
    </source>
</reference>
<dbReference type="GeneID" id="92773662"/>
<dbReference type="RefSeq" id="WP_003518169.1">
    <property type="nucleotide sequence ID" value="NZ_CP011247.1"/>
</dbReference>
<organism evidence="2 5">
    <name type="scientific">Agrobacterium tumefaciens</name>
    <dbReference type="NCBI Taxonomy" id="358"/>
    <lineage>
        <taxon>Bacteria</taxon>
        <taxon>Pseudomonadati</taxon>
        <taxon>Pseudomonadota</taxon>
        <taxon>Alphaproteobacteria</taxon>
        <taxon>Hyphomicrobiales</taxon>
        <taxon>Rhizobiaceae</taxon>
        <taxon>Rhizobium/Agrobacterium group</taxon>
        <taxon>Agrobacterium</taxon>
        <taxon>Agrobacterium tumefaciens complex</taxon>
    </lineage>
</organism>
<feature type="chain" id="PRO_5008637667" evidence="1">
    <location>
        <begin position="27"/>
        <end position="338"/>
    </location>
</feature>
<dbReference type="KEGG" id="atf:Ach5_40780"/>
<comment type="caution">
    <text evidence="2">The sequence shown here is derived from an EMBL/GenBank/DDBJ whole genome shotgun (WGS) entry which is preliminary data.</text>
</comment>
<evidence type="ECO:0000313" key="4">
    <source>
        <dbReference type="Proteomes" id="UP000093451"/>
    </source>
</evidence>
<dbReference type="InterPro" id="IPR009842">
    <property type="entry name" value="DUF1402"/>
</dbReference>
<proteinExistence type="predicted"/>
<sequence>MSLFAKTTRAAAVILALACLPSNAAAQQMVVVPPGNRSAQQPEIPQASAIRTRAFSTTYEEKFRKTVDLLNSEPGLLGKIRKAGAAYGIDPIHIVGAIVGEHTFNVTAVDRLQTYYVKAISYAELDIKFSYQGVALKTFLERPEFRSCATLATTSEQWSCRDIVWDASFRGKVVDGVSYEAISFQRAFFQPFYAGQTFGLGQISPLTALQVTDLVNRTSGLPKLSADRPKEIYRDVMDPDRSIIYIAAILRDSIDAYREKGFDISGNPGITATLYNVGQPRRRAERLRTAVDAGAKNLLPVENYYGWLINERLDVLRGILDGKAIDKRTTSDIGEKTR</sequence>
<accession>A0AA86G0X2</accession>
<dbReference type="Pfam" id="PF07182">
    <property type="entry name" value="DUF1402"/>
    <property type="match status" value="1"/>
</dbReference>
<evidence type="ECO:0000313" key="3">
    <source>
        <dbReference type="EMBL" id="OCJ41968.1"/>
    </source>
</evidence>